<evidence type="ECO:0000256" key="4">
    <source>
        <dbReference type="ARBA" id="ARBA00022989"/>
    </source>
</evidence>
<dbReference type="RefSeq" id="WP_386805023.1">
    <property type="nucleotide sequence ID" value="NZ_JBHTMU010000031.1"/>
</dbReference>
<gene>
    <name evidence="7" type="ORF">ACFQ4E_15235</name>
</gene>
<dbReference type="Pfam" id="PF02104">
    <property type="entry name" value="SURF1"/>
    <property type="match status" value="1"/>
</dbReference>
<evidence type="ECO:0000256" key="5">
    <source>
        <dbReference type="ARBA" id="ARBA00023136"/>
    </source>
</evidence>
<comment type="similarity">
    <text evidence="2 6">Belongs to the SURF1 family.</text>
</comment>
<protein>
    <recommendedName>
        <fullName evidence="6">SURF1-like protein</fullName>
    </recommendedName>
</protein>
<evidence type="ECO:0000256" key="6">
    <source>
        <dbReference type="RuleBase" id="RU363076"/>
    </source>
</evidence>
<keyword evidence="6" id="KW-1003">Cell membrane</keyword>
<dbReference type="PANTHER" id="PTHR23427">
    <property type="entry name" value="SURFEIT LOCUS PROTEIN"/>
    <property type="match status" value="1"/>
</dbReference>
<reference evidence="8" key="1">
    <citation type="journal article" date="2019" name="Int. J. Syst. Evol. Microbiol.">
        <title>The Global Catalogue of Microorganisms (GCM) 10K type strain sequencing project: providing services to taxonomists for standard genome sequencing and annotation.</title>
        <authorList>
            <consortium name="The Broad Institute Genomics Platform"/>
            <consortium name="The Broad Institute Genome Sequencing Center for Infectious Disease"/>
            <person name="Wu L."/>
            <person name="Ma J."/>
        </authorList>
    </citation>
    <scope>NUCLEOTIDE SEQUENCE [LARGE SCALE GENOMIC DNA]</scope>
    <source>
        <strain evidence="8">CCUG 62953</strain>
    </source>
</reference>
<comment type="caution">
    <text evidence="7">The sequence shown here is derived from an EMBL/GenBank/DDBJ whole genome shotgun (WGS) entry which is preliminary data.</text>
</comment>
<evidence type="ECO:0000313" key="8">
    <source>
        <dbReference type="Proteomes" id="UP001597135"/>
    </source>
</evidence>
<keyword evidence="8" id="KW-1185">Reference proteome</keyword>
<evidence type="ECO:0000256" key="1">
    <source>
        <dbReference type="ARBA" id="ARBA00004370"/>
    </source>
</evidence>
<feature type="transmembrane region" description="Helical" evidence="6">
    <location>
        <begin position="195"/>
        <end position="216"/>
    </location>
</feature>
<comment type="caution">
    <text evidence="6">Lacks conserved residue(s) required for the propagation of feature annotation.</text>
</comment>
<accession>A0ABW3ZLX6</accession>
<keyword evidence="5 6" id="KW-0472">Membrane</keyword>
<organism evidence="7 8">
    <name type="scientific">Litorisediminicola beolgyonensis</name>
    <dbReference type="NCBI Taxonomy" id="1173614"/>
    <lineage>
        <taxon>Bacteria</taxon>
        <taxon>Pseudomonadati</taxon>
        <taxon>Pseudomonadota</taxon>
        <taxon>Alphaproteobacteria</taxon>
        <taxon>Rhodobacterales</taxon>
        <taxon>Paracoccaceae</taxon>
        <taxon>Litorisediminicola</taxon>
    </lineage>
</organism>
<dbReference type="InterPro" id="IPR045214">
    <property type="entry name" value="Surf1/Surf4"/>
</dbReference>
<sequence length="231" mass="25381">MQRLAFPLLIGLLGTAILLWLGTWQLQRLEWKRGVLNEITSTIDGPAEPLPTMIAPTEQRYQPVALTGEVLPGEVHVLVSVKRQGAGYRIIAPFRTDAGRLILLDRGFVPTQDKDAERRVGPAEVTGNLHWPDDRNSATPANETERNIWFARDIGPLAETLGTEPLLVIAKTETPPAPGIDPLPVSIEGIPNDHLQYAITWFSLAAVWIAMTGIYIRRGGFGAVDPEKGTR</sequence>
<evidence type="ECO:0000256" key="2">
    <source>
        <dbReference type="ARBA" id="ARBA00007165"/>
    </source>
</evidence>
<evidence type="ECO:0000313" key="7">
    <source>
        <dbReference type="EMBL" id="MFD1343780.1"/>
    </source>
</evidence>
<name>A0ABW3ZLX6_9RHOB</name>
<dbReference type="EMBL" id="JBHTMU010000031">
    <property type="protein sequence ID" value="MFD1343780.1"/>
    <property type="molecule type" value="Genomic_DNA"/>
</dbReference>
<keyword evidence="3 6" id="KW-0812">Transmembrane</keyword>
<evidence type="ECO:0000256" key="3">
    <source>
        <dbReference type="ARBA" id="ARBA00022692"/>
    </source>
</evidence>
<dbReference type="PANTHER" id="PTHR23427:SF2">
    <property type="entry name" value="SURFEIT LOCUS PROTEIN 1"/>
    <property type="match status" value="1"/>
</dbReference>
<dbReference type="Proteomes" id="UP001597135">
    <property type="component" value="Unassembled WGS sequence"/>
</dbReference>
<keyword evidence="4 6" id="KW-1133">Transmembrane helix</keyword>
<dbReference type="PROSITE" id="PS50895">
    <property type="entry name" value="SURF1"/>
    <property type="match status" value="1"/>
</dbReference>
<comment type="subcellular location">
    <subcellularLocation>
        <location evidence="6">Cell membrane</location>
        <topology evidence="6">Multi-pass membrane protein</topology>
    </subcellularLocation>
    <subcellularLocation>
        <location evidence="1">Membrane</location>
    </subcellularLocation>
</comment>
<proteinExistence type="inferred from homology"/>
<dbReference type="InterPro" id="IPR002994">
    <property type="entry name" value="Surf1/Shy1"/>
</dbReference>
<dbReference type="CDD" id="cd06662">
    <property type="entry name" value="SURF1"/>
    <property type="match status" value="1"/>
</dbReference>